<dbReference type="PANTHER" id="PTHR43784:SF2">
    <property type="entry name" value="GDSL-LIKE LIPASE_ACYLHYDROLASE, PUTATIVE (AFU_ORTHOLOGUE AFUA_2G00820)-RELATED"/>
    <property type="match status" value="1"/>
</dbReference>
<dbReference type="InterPro" id="IPR053140">
    <property type="entry name" value="GDSL_Rv0518-like"/>
</dbReference>
<sequence length="448" mass="45953">MRRQGGLRRSAARVLLPVLALVLTVLPLPGATAAPRPAVPGRTAVPSGAVPAAARPPHHWVGGWATALTPPGSSGLSATGFADRTVRMVVHLAAGGDRIRLRLSNAYGTRPLDLGAVTVARRSAGAATVPGTRRAVTFGGQRSAAVPVGAEAVSDPVPLRVAADRDLVVSVHLPTPTGPTTWHGWAKQTNYLSTPGDHTGDEDGTAFPEEATSWFFLHGVDVSSTVAAHTVVAFGDSITEGGAIPDEVNLRWPDILARRLAGGARPGRGLSVVNAGIGGNRLLSDAGTAVEGRINLGVNAEARFARDVLDRPAVSAAIVLLGTNDLGSDSGVHPGSGLTSGELIAGLASLADRAHAAGIALHAGTITPNTKLTPAAERIRVTVNRWIRTGHAFDGVIDFDAALRDPTAPQRLLPGYDSGDGVHPNIAGMRTMAQTVDLPALSRPPVAG</sequence>
<dbReference type="Pfam" id="PF00657">
    <property type="entry name" value="Lipase_GDSL"/>
    <property type="match status" value="1"/>
</dbReference>
<dbReference type="GO" id="GO:0006629">
    <property type="term" value="P:lipid metabolic process"/>
    <property type="evidence" value="ECO:0007669"/>
    <property type="project" value="InterPro"/>
</dbReference>
<dbReference type="AlphaFoldDB" id="A0A4Q9HVQ2"/>
<dbReference type="PANTHER" id="PTHR43784">
    <property type="entry name" value="GDSL-LIKE LIPASE/ACYLHYDROLASE, PUTATIVE (AFU_ORTHOLOGUE AFUA_2G00820)-RELATED"/>
    <property type="match status" value="1"/>
</dbReference>
<dbReference type="Proteomes" id="UP000292452">
    <property type="component" value="Unassembled WGS sequence"/>
</dbReference>
<name>A0A4Q9HVQ2_STRKA</name>
<evidence type="ECO:0000313" key="2">
    <source>
        <dbReference type="Proteomes" id="UP000292452"/>
    </source>
</evidence>
<keyword evidence="2" id="KW-1185">Reference proteome</keyword>
<gene>
    <name evidence="1" type="ORF">EYS09_16730</name>
</gene>
<dbReference type="EMBL" id="SIXH01000130">
    <property type="protein sequence ID" value="TBO58579.1"/>
    <property type="molecule type" value="Genomic_DNA"/>
</dbReference>
<evidence type="ECO:0000313" key="1">
    <source>
        <dbReference type="EMBL" id="TBO58579.1"/>
    </source>
</evidence>
<accession>A0A4Q9HVQ2</accession>
<dbReference type="Gene3D" id="3.40.50.1110">
    <property type="entry name" value="SGNH hydrolase"/>
    <property type="match status" value="1"/>
</dbReference>
<dbReference type="SUPFAM" id="SSF52266">
    <property type="entry name" value="SGNH hydrolase"/>
    <property type="match status" value="1"/>
</dbReference>
<protein>
    <submittedName>
        <fullName evidence="1">SGNH/GDSL hydrolase family protein</fullName>
    </submittedName>
</protein>
<dbReference type="InterPro" id="IPR036514">
    <property type="entry name" value="SGNH_hydro_sf"/>
</dbReference>
<dbReference type="InterPro" id="IPR008265">
    <property type="entry name" value="Lipase_GDSL_AS"/>
</dbReference>
<comment type="caution">
    <text evidence="1">The sequence shown here is derived from an EMBL/GenBank/DDBJ whole genome shotgun (WGS) entry which is preliminary data.</text>
</comment>
<dbReference type="InterPro" id="IPR001087">
    <property type="entry name" value="GDSL"/>
</dbReference>
<keyword evidence="1" id="KW-0378">Hydrolase</keyword>
<proteinExistence type="predicted"/>
<reference evidence="1 2" key="1">
    <citation type="submission" date="2019-02" db="EMBL/GenBank/DDBJ databases">
        <title>Draft Genome Sequence of Streptomyces sp. AM-2504, identified by 16S rRNA comparative analysis as a Streptomyces Kasugaensis strain.</title>
        <authorList>
            <person name="Napolioni V."/>
            <person name="Giuliodori A.M."/>
            <person name="Spurio R."/>
            <person name="Fabbretti A."/>
        </authorList>
    </citation>
    <scope>NUCLEOTIDE SEQUENCE [LARGE SCALE GENOMIC DNA]</scope>
    <source>
        <strain evidence="1 2">AM-2504</strain>
    </source>
</reference>
<dbReference type="GO" id="GO:0016298">
    <property type="term" value="F:lipase activity"/>
    <property type="evidence" value="ECO:0007669"/>
    <property type="project" value="InterPro"/>
</dbReference>
<dbReference type="CDD" id="cd01830">
    <property type="entry name" value="XynE_like"/>
    <property type="match status" value="1"/>
</dbReference>
<dbReference type="PROSITE" id="PS01098">
    <property type="entry name" value="LIPASE_GDSL_SER"/>
    <property type="match status" value="1"/>
</dbReference>
<dbReference type="RefSeq" id="WP_131123864.1">
    <property type="nucleotide sequence ID" value="NZ_SIXH01000130.1"/>
</dbReference>
<organism evidence="1 2">
    <name type="scientific">Streptomyces kasugaensis</name>
    <dbReference type="NCBI Taxonomy" id="1946"/>
    <lineage>
        <taxon>Bacteria</taxon>
        <taxon>Bacillati</taxon>
        <taxon>Actinomycetota</taxon>
        <taxon>Actinomycetes</taxon>
        <taxon>Kitasatosporales</taxon>
        <taxon>Streptomycetaceae</taxon>
        <taxon>Streptomyces</taxon>
    </lineage>
</organism>